<evidence type="ECO:0000313" key="3">
    <source>
        <dbReference type="Proteomes" id="UP000314294"/>
    </source>
</evidence>
<sequence>MRCVSSLRTATPTPTPHASVPRCPFPSHVVRHPTRRKVGRPFLPKTGPILLELARNIRFTSTQPLYSSVVTVKYGAGNHVRHSRAAPPTRTHLLPCEPVIHWGEDRLLSSTLSPPSLGWRLTPTHMDLRKRPSHPTSHEADMSSDKHGVRLDFTTRPLCKHGSRKEGKMLA</sequence>
<proteinExistence type="predicted"/>
<comment type="caution">
    <text evidence="2">The sequence shown here is derived from an EMBL/GenBank/DDBJ whole genome shotgun (WGS) entry which is preliminary data.</text>
</comment>
<dbReference type="EMBL" id="SRLO01001132">
    <property type="protein sequence ID" value="TNN41135.1"/>
    <property type="molecule type" value="Genomic_DNA"/>
</dbReference>
<evidence type="ECO:0000313" key="2">
    <source>
        <dbReference type="EMBL" id="TNN41135.1"/>
    </source>
</evidence>
<evidence type="ECO:0000256" key="1">
    <source>
        <dbReference type="SAM" id="MobiDB-lite"/>
    </source>
</evidence>
<dbReference type="Proteomes" id="UP000314294">
    <property type="component" value="Unassembled WGS sequence"/>
</dbReference>
<accession>A0A4Z2FJI6</accession>
<name>A0A4Z2FJI6_9TELE</name>
<reference evidence="2 3" key="1">
    <citation type="submission" date="2019-03" db="EMBL/GenBank/DDBJ databases">
        <title>First draft genome of Liparis tanakae, snailfish: a comprehensive survey of snailfish specific genes.</title>
        <authorList>
            <person name="Kim W."/>
            <person name="Song I."/>
            <person name="Jeong J.-H."/>
            <person name="Kim D."/>
            <person name="Kim S."/>
            <person name="Ryu S."/>
            <person name="Song J.Y."/>
            <person name="Lee S.K."/>
        </authorList>
    </citation>
    <scope>NUCLEOTIDE SEQUENCE [LARGE SCALE GENOMIC DNA]</scope>
    <source>
        <tissue evidence="2">Muscle</tissue>
    </source>
</reference>
<gene>
    <name evidence="2" type="ORF">EYF80_048697</name>
</gene>
<keyword evidence="3" id="KW-1185">Reference proteome</keyword>
<protein>
    <submittedName>
        <fullName evidence="2">Uncharacterized protein</fullName>
    </submittedName>
</protein>
<organism evidence="2 3">
    <name type="scientific">Liparis tanakae</name>
    <name type="common">Tanaka's snailfish</name>
    <dbReference type="NCBI Taxonomy" id="230148"/>
    <lineage>
        <taxon>Eukaryota</taxon>
        <taxon>Metazoa</taxon>
        <taxon>Chordata</taxon>
        <taxon>Craniata</taxon>
        <taxon>Vertebrata</taxon>
        <taxon>Euteleostomi</taxon>
        <taxon>Actinopterygii</taxon>
        <taxon>Neopterygii</taxon>
        <taxon>Teleostei</taxon>
        <taxon>Neoteleostei</taxon>
        <taxon>Acanthomorphata</taxon>
        <taxon>Eupercaria</taxon>
        <taxon>Perciformes</taxon>
        <taxon>Cottioidei</taxon>
        <taxon>Cottales</taxon>
        <taxon>Liparidae</taxon>
        <taxon>Liparis</taxon>
    </lineage>
</organism>
<feature type="region of interest" description="Disordered" evidence="1">
    <location>
        <begin position="126"/>
        <end position="145"/>
    </location>
</feature>
<dbReference type="AlphaFoldDB" id="A0A4Z2FJI6"/>